<feature type="transmembrane region" description="Helical" evidence="2">
    <location>
        <begin position="106"/>
        <end position="123"/>
    </location>
</feature>
<keyword evidence="2" id="KW-0472">Membrane</keyword>
<keyword evidence="4" id="KW-1185">Reference proteome</keyword>
<keyword evidence="2" id="KW-0812">Transmembrane</keyword>
<feature type="region of interest" description="Disordered" evidence="1">
    <location>
        <begin position="289"/>
        <end position="312"/>
    </location>
</feature>
<dbReference type="NCBIfam" id="NF038012">
    <property type="entry name" value="DMT_1"/>
    <property type="match status" value="1"/>
</dbReference>
<evidence type="ECO:0000256" key="1">
    <source>
        <dbReference type="SAM" id="MobiDB-lite"/>
    </source>
</evidence>
<accession>A0A498PXN6</accession>
<evidence type="ECO:0000313" key="3">
    <source>
        <dbReference type="EMBL" id="VBA37519.1"/>
    </source>
</evidence>
<evidence type="ECO:0000313" key="4">
    <source>
        <dbReference type="Proteomes" id="UP000273307"/>
    </source>
</evidence>
<feature type="transmembrane region" description="Helical" evidence="2">
    <location>
        <begin position="69"/>
        <end position="94"/>
    </location>
</feature>
<feature type="transmembrane region" description="Helical" evidence="2">
    <location>
        <begin position="165"/>
        <end position="183"/>
    </location>
</feature>
<name>A0A498PXN6_9MYCO</name>
<evidence type="ECO:0008006" key="5">
    <source>
        <dbReference type="Google" id="ProtNLM"/>
    </source>
</evidence>
<gene>
    <name evidence="3" type="ORF">LAUMK136_01972</name>
</gene>
<dbReference type="EMBL" id="UPHP01000045">
    <property type="protein sequence ID" value="VBA37519.1"/>
    <property type="molecule type" value="Genomic_DNA"/>
</dbReference>
<feature type="transmembrane region" description="Helical" evidence="2">
    <location>
        <begin position="228"/>
        <end position="248"/>
    </location>
</feature>
<dbReference type="PANTHER" id="PTHR40761:SF1">
    <property type="entry name" value="CONSERVED INTEGRAL MEMBRANE ALANINE VALINE AND LEUCINE RICH PROTEIN-RELATED"/>
    <property type="match status" value="1"/>
</dbReference>
<dbReference type="Proteomes" id="UP000273307">
    <property type="component" value="Unassembled WGS sequence"/>
</dbReference>
<dbReference type="RefSeq" id="WP_168990740.1">
    <property type="nucleotide sequence ID" value="NZ_UPHP01000045.1"/>
</dbReference>
<protein>
    <recommendedName>
        <fullName evidence="5">EamA domain-containing protein</fullName>
    </recommendedName>
</protein>
<reference evidence="3 4" key="1">
    <citation type="submission" date="2018-09" db="EMBL/GenBank/DDBJ databases">
        <authorList>
            <person name="Tagini F."/>
        </authorList>
    </citation>
    <scope>NUCLEOTIDE SEQUENCE [LARGE SCALE GENOMIC DNA]</scope>
    <source>
        <strain evidence="3 4">MK136</strain>
    </source>
</reference>
<dbReference type="AlphaFoldDB" id="A0A498PXN6"/>
<evidence type="ECO:0000256" key="2">
    <source>
        <dbReference type="SAM" id="Phobius"/>
    </source>
</evidence>
<organism evidence="3 4">
    <name type="scientific">Mycobacterium attenuatum</name>
    <dbReference type="NCBI Taxonomy" id="2341086"/>
    <lineage>
        <taxon>Bacteria</taxon>
        <taxon>Bacillati</taxon>
        <taxon>Actinomycetota</taxon>
        <taxon>Actinomycetes</taxon>
        <taxon>Mycobacteriales</taxon>
        <taxon>Mycobacteriaceae</taxon>
        <taxon>Mycobacterium</taxon>
    </lineage>
</organism>
<proteinExistence type="predicted"/>
<feature type="transmembrane region" description="Helical" evidence="2">
    <location>
        <begin position="135"/>
        <end position="158"/>
    </location>
</feature>
<feature type="transmembrane region" description="Helical" evidence="2">
    <location>
        <begin position="260"/>
        <end position="278"/>
    </location>
</feature>
<sequence length="341" mass="35135">MSKVEIAAVIALCAALASAVGDVIRQRSAQEITDKQVGHLKLFGLSLRDTRWWLGGGAAVLNYSLQALALAWASVMLVTALQVTALLFALPIYARFAHHRITRWEWMWAVVLAAALAVVIIVGDPAAGHQRAPLHTWIIVGVVLGPILVLCVLAARVWVGRPQAAVLLAVVSGASLALFAVLTKGVVEVAEDGLGAVLRAPEFYPWLLAALAGMIFQQSAFRAGALTASLPTITVAKPVVAAVLGVTVLDETLEAGGPEAIVLVLGVAAVITATVALARGEAATMVAQSGRDTIPASPPAMSATRDSEAGQVADTGQVADPVVVADPIIVVDGPVWGSSSA</sequence>
<dbReference type="PANTHER" id="PTHR40761">
    <property type="entry name" value="CONSERVED INTEGRAL MEMBRANE ALANINE VALINE AND LEUCINE RICH PROTEIN-RELATED"/>
    <property type="match status" value="1"/>
</dbReference>
<keyword evidence="2" id="KW-1133">Transmembrane helix</keyword>
<feature type="transmembrane region" description="Helical" evidence="2">
    <location>
        <begin position="203"/>
        <end position="221"/>
    </location>
</feature>